<keyword evidence="1" id="KW-0732">Signal</keyword>
<name>A0A1R1PNG0_ZANCU</name>
<evidence type="ECO:0000313" key="3">
    <source>
        <dbReference type="Proteomes" id="UP000188320"/>
    </source>
</evidence>
<dbReference type="Proteomes" id="UP000188320">
    <property type="component" value="Unassembled WGS sequence"/>
</dbReference>
<keyword evidence="3" id="KW-1185">Reference proteome</keyword>
<dbReference type="EMBL" id="LSSK01000651">
    <property type="protein sequence ID" value="OMH82490.1"/>
    <property type="molecule type" value="Genomic_DNA"/>
</dbReference>
<gene>
    <name evidence="2" type="ORF">AX774_g4017</name>
</gene>
<feature type="chain" id="PRO_5012706511" evidence="1">
    <location>
        <begin position="22"/>
        <end position="179"/>
    </location>
</feature>
<reference evidence="3" key="1">
    <citation type="submission" date="2017-01" db="EMBL/GenBank/DDBJ databases">
        <authorList>
            <person name="Wang Y."/>
            <person name="White M."/>
            <person name="Kvist S."/>
            <person name="Moncalvo J.-M."/>
        </authorList>
    </citation>
    <scope>NUCLEOTIDE SEQUENCE [LARGE SCALE GENOMIC DNA]</scope>
    <source>
        <strain evidence="3">COL-18-3</strain>
    </source>
</reference>
<protein>
    <submittedName>
        <fullName evidence="2">Uncharacterized protein</fullName>
    </submittedName>
</protein>
<accession>A0A1R1PNG0</accession>
<organism evidence="2 3">
    <name type="scientific">Zancudomyces culisetae</name>
    <name type="common">Gut fungus</name>
    <name type="synonym">Smittium culisetae</name>
    <dbReference type="NCBI Taxonomy" id="1213189"/>
    <lineage>
        <taxon>Eukaryota</taxon>
        <taxon>Fungi</taxon>
        <taxon>Fungi incertae sedis</taxon>
        <taxon>Zoopagomycota</taxon>
        <taxon>Kickxellomycotina</taxon>
        <taxon>Harpellomycetes</taxon>
        <taxon>Harpellales</taxon>
        <taxon>Legeriomycetaceae</taxon>
        <taxon>Zancudomyces</taxon>
    </lineage>
</organism>
<comment type="caution">
    <text evidence="2">The sequence shown here is derived from an EMBL/GenBank/DDBJ whole genome shotgun (WGS) entry which is preliminary data.</text>
</comment>
<evidence type="ECO:0000313" key="2">
    <source>
        <dbReference type="EMBL" id="OMH82490.1"/>
    </source>
</evidence>
<dbReference type="AlphaFoldDB" id="A0A1R1PNG0"/>
<feature type="signal peptide" evidence="1">
    <location>
        <begin position="1"/>
        <end position="21"/>
    </location>
</feature>
<sequence length="179" mass="20472">MLKKMLTFVVLLKLCFACSDGQKDIQPGIRVLNVYPPTQHIYWRDLSGPIPMNAGNWFKYWSFSNKDFDRVQIKYSGHDLPNSVISRHIGFDVNSKLRTGQAICTWVKAGVSVKVLARTYMKCIELETVPACGCHSKRLRTKICVDEKWDALAFDRFCHTPNCGLTWDGPFSKEKSVFC</sequence>
<evidence type="ECO:0000256" key="1">
    <source>
        <dbReference type="SAM" id="SignalP"/>
    </source>
</evidence>
<proteinExistence type="predicted"/>